<evidence type="ECO:0000313" key="3">
    <source>
        <dbReference type="Proteomes" id="UP000019374"/>
    </source>
</evidence>
<dbReference type="EMBL" id="KE652943">
    <property type="protein sequence ID" value="EQL00115.1"/>
    <property type="molecule type" value="Genomic_DNA"/>
</dbReference>
<dbReference type="AlphaFoldDB" id="T5A3V6"/>
<dbReference type="Proteomes" id="UP000019374">
    <property type="component" value="Unassembled WGS sequence"/>
</dbReference>
<evidence type="ECO:0000313" key="2">
    <source>
        <dbReference type="EMBL" id="EQL00115.1"/>
    </source>
</evidence>
<reference evidence="2 3" key="1">
    <citation type="journal article" date="2013" name="Chin. Sci. Bull.">
        <title>Genome survey uncovers the secrets of sex and lifestyle in caterpillar fungus.</title>
        <authorList>
            <person name="Hu X."/>
            <person name="Zhang Y."/>
            <person name="Xiao G."/>
            <person name="Zheng P."/>
            <person name="Xia Y."/>
            <person name="Zhang X."/>
            <person name="St Leger R.J."/>
            <person name="Liu X."/>
            <person name="Wang C."/>
        </authorList>
    </citation>
    <scope>NUCLEOTIDE SEQUENCE [LARGE SCALE GENOMIC DNA]</scope>
    <source>
        <strain evidence="3">Co18 / CGMCC 3.14243</strain>
        <tissue evidence="2">Fruit-body</tissue>
    </source>
</reference>
<name>T5A3V6_OPHSC</name>
<protein>
    <submittedName>
        <fullName evidence="2">Immunoglobulin variable region used by the ITC63B heavy chain</fullName>
    </submittedName>
</protein>
<dbReference type="eggNOG" id="ENOG502SIZE">
    <property type="taxonomic scope" value="Eukaryota"/>
</dbReference>
<gene>
    <name evidence="2" type="ORF">OCS_04177</name>
</gene>
<sequence length="249" mass="27571">MSLLSSSFINPDLACNVCGAWIQGAFAVLDTISTKEPHILARMLMQRCPNLAFLCSISFIQKPVSSHSPNVAAIPRSDEARLMFLSQARSHCNPPLVPFAPFGTIAIDDCTLEVRLHALCPGRHGLRYAGWAWDCMDNASVAQDPVGASFPAAHDPAMGAEHDDMVVSYDKLDRDRDCSEAMTRNMFKWLREADGYPVAERDIRTHEWIDDEWTSDDESAAPEGHGGSNTDRRLGPWICKAMTTHCHTI</sequence>
<feature type="region of interest" description="Disordered" evidence="1">
    <location>
        <begin position="213"/>
        <end position="233"/>
    </location>
</feature>
<evidence type="ECO:0000256" key="1">
    <source>
        <dbReference type="SAM" id="MobiDB-lite"/>
    </source>
</evidence>
<proteinExistence type="predicted"/>
<dbReference type="HOGENOM" id="CLU_1116037_0_0_1"/>
<accession>T5A3V6</accession>
<organism evidence="2 3">
    <name type="scientific">Ophiocordyceps sinensis (strain Co18 / CGMCC 3.14243)</name>
    <name type="common">Yarsagumba caterpillar fungus</name>
    <name type="synonym">Hirsutella sinensis</name>
    <dbReference type="NCBI Taxonomy" id="911162"/>
    <lineage>
        <taxon>Eukaryota</taxon>
        <taxon>Fungi</taxon>
        <taxon>Dikarya</taxon>
        <taxon>Ascomycota</taxon>
        <taxon>Pezizomycotina</taxon>
        <taxon>Sordariomycetes</taxon>
        <taxon>Hypocreomycetidae</taxon>
        <taxon>Hypocreales</taxon>
        <taxon>Ophiocordycipitaceae</taxon>
        <taxon>Ophiocordyceps</taxon>
    </lineage>
</organism>